<dbReference type="Proteomes" id="UP001272515">
    <property type="component" value="Unassembled WGS sequence"/>
</dbReference>
<evidence type="ECO:0000313" key="2">
    <source>
        <dbReference type="EMBL" id="MDV5087623.1"/>
    </source>
</evidence>
<dbReference type="InterPro" id="IPR025420">
    <property type="entry name" value="DUF4143"/>
</dbReference>
<comment type="caution">
    <text evidence="2">The sequence shown here is derived from an EMBL/GenBank/DDBJ whole genome shotgun (WGS) entry which is preliminary data.</text>
</comment>
<organism evidence="2 3">
    <name type="scientific">Veillonella absiana</name>
    <dbReference type="NCBI Taxonomy" id="3079305"/>
    <lineage>
        <taxon>Bacteria</taxon>
        <taxon>Bacillati</taxon>
        <taxon>Bacillota</taxon>
        <taxon>Negativicutes</taxon>
        <taxon>Veillonellales</taxon>
        <taxon>Veillonellaceae</taxon>
        <taxon>Veillonella</taxon>
    </lineage>
</organism>
<feature type="domain" description="DUF4143" evidence="1">
    <location>
        <begin position="67"/>
        <end position="204"/>
    </location>
</feature>
<dbReference type="Pfam" id="PF13635">
    <property type="entry name" value="DUF4143"/>
    <property type="match status" value="1"/>
</dbReference>
<name>A0ABU3Z6V0_9FIRM</name>
<protein>
    <recommendedName>
        <fullName evidence="1">DUF4143 domain-containing protein</fullName>
    </recommendedName>
</protein>
<dbReference type="PANTHER" id="PTHR33295">
    <property type="entry name" value="ATPASE"/>
    <property type="match status" value="1"/>
</dbReference>
<gene>
    <name evidence="2" type="ORF">RVY80_01995</name>
</gene>
<dbReference type="PANTHER" id="PTHR33295:SF18">
    <property type="entry name" value="AAA+ ATPASE DOMAIN-CONTAINING PROTEIN"/>
    <property type="match status" value="1"/>
</dbReference>
<reference evidence="2 3" key="1">
    <citation type="submission" date="2023-10" db="EMBL/GenBank/DDBJ databases">
        <title>Veillonella sp. nov., isolated from a pig farm feces dump.</title>
        <authorList>
            <person name="Chang Y.-H."/>
        </authorList>
    </citation>
    <scope>NUCLEOTIDE SEQUENCE [LARGE SCALE GENOMIC DNA]</scope>
    <source>
        <strain evidence="2 3">YH-vei2233</strain>
    </source>
</reference>
<proteinExistence type="predicted"/>
<dbReference type="EMBL" id="JAWJZB010000002">
    <property type="protein sequence ID" value="MDV5087623.1"/>
    <property type="molecule type" value="Genomic_DNA"/>
</dbReference>
<sequence>MGFTMILPLNFEEYLGMKQFYNKPVEYNMAIELNNYLNEGGFPRTVLYDSIADKRTYVTSVVKEIFEKDIKRRVQIRNIELFERLRDFIINNFGATFSSQSLQKALANTGLNVKRQTIARYIDILTASKILYQCNRFDMKSKRSLSGEKKYYLSDTSFYFVMNTDNRINYGPALENIVYTYLRSKDYSVSVGRIGKLECDFIVRDNVLSRKKIQQLKKSQLGIQRAVKRLKSSLIPLV</sequence>
<keyword evidence="3" id="KW-1185">Reference proteome</keyword>
<evidence type="ECO:0000259" key="1">
    <source>
        <dbReference type="Pfam" id="PF13635"/>
    </source>
</evidence>
<evidence type="ECO:0000313" key="3">
    <source>
        <dbReference type="Proteomes" id="UP001272515"/>
    </source>
</evidence>
<accession>A0ABU3Z6V0</accession>